<evidence type="ECO:0000313" key="7">
    <source>
        <dbReference type="EMBL" id="MDQ0167909.1"/>
    </source>
</evidence>
<sequence>MKMKLPSVPDTTPECKLTIMNAGFCKTKRSHLIKGADSTDISIPALFFLIEHPVHGNILFDTGYSTRYFEATKNFPFSLMNKMTPVQITEKENAISQLLEMNVTARQIQTVILSHLHADHAGGIADFNDSTIYIDKKEWRYGRQSKLKLLINGYLKHLFENINPSSVKLLDFEDSEYSYGPFLRTIDLFKDNTIILVPLPGHSIGQFGLLLNISNQERYFLIADSVYLKANYQKNKGGSILSRIAHYNRKQYESNFPMLKQLEMMNPNLIIIPSHDPDMYKQYINDTKVRL</sequence>
<name>A0ABT9W3U8_9BACI</name>
<evidence type="ECO:0000256" key="2">
    <source>
        <dbReference type="ARBA" id="ARBA00007749"/>
    </source>
</evidence>
<comment type="cofactor">
    <cofactor evidence="1">
        <name>Zn(2+)</name>
        <dbReference type="ChEBI" id="CHEBI:29105"/>
    </cofactor>
</comment>
<keyword evidence="8" id="KW-1185">Reference proteome</keyword>
<dbReference type="CDD" id="cd07730">
    <property type="entry name" value="metallo-hydrolase-like_MBL-fold"/>
    <property type="match status" value="1"/>
</dbReference>
<gene>
    <name evidence="7" type="ORF">J2S11_003839</name>
</gene>
<evidence type="ECO:0000256" key="4">
    <source>
        <dbReference type="ARBA" id="ARBA00022801"/>
    </source>
</evidence>
<dbReference type="InterPro" id="IPR036866">
    <property type="entry name" value="RibonucZ/Hydroxyglut_hydro"/>
</dbReference>
<proteinExistence type="inferred from homology"/>
<protein>
    <submittedName>
        <fullName evidence="7">Glyoxylase-like metal-dependent hydrolase (Beta-lactamase superfamily II)</fullName>
    </submittedName>
</protein>
<accession>A0ABT9W3U8</accession>
<dbReference type="SMART" id="SM00849">
    <property type="entry name" value="Lactamase_B"/>
    <property type="match status" value="1"/>
</dbReference>
<keyword evidence="3" id="KW-0479">Metal-binding</keyword>
<dbReference type="Pfam" id="PF00753">
    <property type="entry name" value="Lactamase_B"/>
    <property type="match status" value="1"/>
</dbReference>
<evidence type="ECO:0000313" key="8">
    <source>
        <dbReference type="Proteomes" id="UP001235840"/>
    </source>
</evidence>
<evidence type="ECO:0000256" key="5">
    <source>
        <dbReference type="ARBA" id="ARBA00022833"/>
    </source>
</evidence>
<dbReference type="PANTHER" id="PTHR42978:SF2">
    <property type="entry name" value="102 KBASES UNSTABLE REGION: FROM 1 TO 119443"/>
    <property type="match status" value="1"/>
</dbReference>
<evidence type="ECO:0000256" key="1">
    <source>
        <dbReference type="ARBA" id="ARBA00001947"/>
    </source>
</evidence>
<dbReference type="SUPFAM" id="SSF56281">
    <property type="entry name" value="Metallo-hydrolase/oxidoreductase"/>
    <property type="match status" value="1"/>
</dbReference>
<dbReference type="InterPro" id="IPR051013">
    <property type="entry name" value="MBL_superfamily_lactonases"/>
</dbReference>
<dbReference type="Gene3D" id="3.60.15.10">
    <property type="entry name" value="Ribonuclease Z/Hydroxyacylglutathione hydrolase-like"/>
    <property type="match status" value="1"/>
</dbReference>
<reference evidence="7 8" key="1">
    <citation type="submission" date="2023-07" db="EMBL/GenBank/DDBJ databases">
        <title>Genomic Encyclopedia of Type Strains, Phase IV (KMG-IV): sequencing the most valuable type-strain genomes for metagenomic binning, comparative biology and taxonomic classification.</title>
        <authorList>
            <person name="Goeker M."/>
        </authorList>
    </citation>
    <scope>NUCLEOTIDE SEQUENCE [LARGE SCALE GENOMIC DNA]</scope>
    <source>
        <strain evidence="7 8">DSM 12751</strain>
    </source>
</reference>
<keyword evidence="4" id="KW-0378">Hydrolase</keyword>
<feature type="domain" description="Metallo-beta-lactamase" evidence="6">
    <location>
        <begin position="44"/>
        <end position="275"/>
    </location>
</feature>
<evidence type="ECO:0000259" key="6">
    <source>
        <dbReference type="SMART" id="SM00849"/>
    </source>
</evidence>
<organism evidence="7 8">
    <name type="scientific">Caldalkalibacillus horti</name>
    <dbReference type="NCBI Taxonomy" id="77523"/>
    <lineage>
        <taxon>Bacteria</taxon>
        <taxon>Bacillati</taxon>
        <taxon>Bacillota</taxon>
        <taxon>Bacilli</taxon>
        <taxon>Bacillales</taxon>
        <taxon>Bacillaceae</taxon>
        <taxon>Caldalkalibacillus</taxon>
    </lineage>
</organism>
<dbReference type="EMBL" id="JAUSTY010000021">
    <property type="protein sequence ID" value="MDQ0167909.1"/>
    <property type="molecule type" value="Genomic_DNA"/>
</dbReference>
<comment type="similarity">
    <text evidence="2">Belongs to the metallo-beta-lactamase superfamily.</text>
</comment>
<keyword evidence="5" id="KW-0862">Zinc</keyword>
<comment type="caution">
    <text evidence="7">The sequence shown here is derived from an EMBL/GenBank/DDBJ whole genome shotgun (WGS) entry which is preliminary data.</text>
</comment>
<evidence type="ECO:0000256" key="3">
    <source>
        <dbReference type="ARBA" id="ARBA00022723"/>
    </source>
</evidence>
<dbReference type="RefSeq" id="WP_307397215.1">
    <property type="nucleotide sequence ID" value="NZ_BAAADK010000013.1"/>
</dbReference>
<dbReference type="PANTHER" id="PTHR42978">
    <property type="entry name" value="QUORUM-QUENCHING LACTONASE YTNP-RELATED-RELATED"/>
    <property type="match status" value="1"/>
</dbReference>
<dbReference type="InterPro" id="IPR001279">
    <property type="entry name" value="Metallo-B-lactamas"/>
</dbReference>
<dbReference type="Proteomes" id="UP001235840">
    <property type="component" value="Unassembled WGS sequence"/>
</dbReference>